<keyword evidence="6" id="KW-0170">Cobalt</keyword>
<evidence type="ECO:0000256" key="2">
    <source>
        <dbReference type="ARBA" id="ARBA00022603"/>
    </source>
</evidence>
<dbReference type="GO" id="GO:0031419">
    <property type="term" value="F:cobalamin binding"/>
    <property type="evidence" value="ECO:0007669"/>
    <property type="project" value="UniProtKB-KW"/>
</dbReference>
<dbReference type="Gene3D" id="3.20.20.20">
    <property type="entry name" value="Dihydropteroate synthase-like"/>
    <property type="match status" value="1"/>
</dbReference>
<dbReference type="eggNOG" id="COG1410">
    <property type="taxonomic scope" value="Bacteria"/>
</dbReference>
<dbReference type="PANTHER" id="PTHR45833:SF1">
    <property type="entry name" value="METHIONINE SYNTHASE"/>
    <property type="match status" value="1"/>
</dbReference>
<dbReference type="Proteomes" id="UP000009047">
    <property type="component" value="Chromosome"/>
</dbReference>
<dbReference type="GO" id="GO:0008705">
    <property type="term" value="F:methionine synthase activity"/>
    <property type="evidence" value="ECO:0007669"/>
    <property type="project" value="TreeGrafter"/>
</dbReference>
<dbReference type="GO" id="GO:0046872">
    <property type="term" value="F:metal ion binding"/>
    <property type="evidence" value="ECO:0007669"/>
    <property type="project" value="UniProtKB-KW"/>
</dbReference>
<dbReference type="GO" id="GO:0050667">
    <property type="term" value="P:homocysteine metabolic process"/>
    <property type="evidence" value="ECO:0007669"/>
    <property type="project" value="TreeGrafter"/>
</dbReference>
<proteinExistence type="inferred from homology"/>
<sequence>MIIIGEKINGTRKAVAQAIRERDAAFIKELAQSQAQAGSHYLDVNAGTSPEREPDDMAWLVETIQEACELPLCLDSANPKALKAGLALVNKTPIINSVSGEQPRIDGVLPLALEHKTGLILLALDDKVGIPATSEGRLEIVHRLVGLAKDGGLAEDQLHVDPLVTAISTGTNNGLITFDAIAKTRQAYPAAHITCGLSNISFGMPLRPLINQTFLGMCIMHGLDSAIVDPNDHQLLGVMLAAEMLVGKDKFCQNFSRAYRSGRIGPKTN</sequence>
<dbReference type="GO" id="GO:0032259">
    <property type="term" value="P:methylation"/>
    <property type="evidence" value="ECO:0007669"/>
    <property type="project" value="UniProtKB-KW"/>
</dbReference>
<dbReference type="OrthoDB" id="9803687at2"/>
<evidence type="ECO:0000256" key="5">
    <source>
        <dbReference type="ARBA" id="ARBA00022723"/>
    </source>
</evidence>
<dbReference type="PANTHER" id="PTHR45833">
    <property type="entry name" value="METHIONINE SYNTHASE"/>
    <property type="match status" value="1"/>
</dbReference>
<dbReference type="RefSeq" id="WP_013258470.1">
    <property type="nucleotide sequence ID" value="NC_014365.1"/>
</dbReference>
<dbReference type="HOGENOM" id="CLU_070996_0_0_7"/>
<evidence type="ECO:0000256" key="4">
    <source>
        <dbReference type="ARBA" id="ARBA00022679"/>
    </source>
</evidence>
<dbReference type="KEGG" id="dbr:Deba_1649"/>
<dbReference type="PROSITE" id="PS50972">
    <property type="entry name" value="PTERIN_BINDING"/>
    <property type="match status" value="1"/>
</dbReference>
<gene>
    <name evidence="8" type="ordered locus">Deba_1649</name>
</gene>
<evidence type="ECO:0000313" key="8">
    <source>
        <dbReference type="EMBL" id="ADK85017.1"/>
    </source>
</evidence>
<keyword evidence="9" id="KW-1185">Reference proteome</keyword>
<evidence type="ECO:0000256" key="3">
    <source>
        <dbReference type="ARBA" id="ARBA00022628"/>
    </source>
</evidence>
<feature type="domain" description="Pterin-binding" evidence="7">
    <location>
        <begin position="1"/>
        <end position="246"/>
    </location>
</feature>
<evidence type="ECO:0000256" key="6">
    <source>
        <dbReference type="ARBA" id="ARBA00023285"/>
    </source>
</evidence>
<dbReference type="EMBL" id="CP002085">
    <property type="protein sequence ID" value="ADK85017.1"/>
    <property type="molecule type" value="Genomic_DNA"/>
</dbReference>
<protein>
    <submittedName>
        <fullName evidence="8">Dihydropteroate synthase DHPS</fullName>
    </submittedName>
</protein>
<keyword evidence="5" id="KW-0479">Metal-binding</keyword>
<dbReference type="AlphaFoldDB" id="E1QHH4"/>
<reference evidence="8 9" key="1">
    <citation type="journal article" date="2010" name="Stand. Genomic Sci.">
        <title>Complete genome sequence of Desulfarculus baarsii type strain (2st14).</title>
        <authorList>
            <person name="Sun H."/>
            <person name="Spring S."/>
            <person name="Lapidus A."/>
            <person name="Davenport K."/>
            <person name="Del Rio T.G."/>
            <person name="Tice H."/>
            <person name="Nolan M."/>
            <person name="Copeland A."/>
            <person name="Cheng J.F."/>
            <person name="Lucas S."/>
            <person name="Tapia R."/>
            <person name="Goodwin L."/>
            <person name="Pitluck S."/>
            <person name="Ivanova N."/>
            <person name="Pagani I."/>
            <person name="Mavromatis K."/>
            <person name="Ovchinnikova G."/>
            <person name="Pati A."/>
            <person name="Chen A."/>
            <person name="Palaniappan K."/>
            <person name="Hauser L."/>
            <person name="Chang Y.J."/>
            <person name="Jeffries C.D."/>
            <person name="Detter J.C."/>
            <person name="Han C."/>
            <person name="Rohde M."/>
            <person name="Brambilla E."/>
            <person name="Goker M."/>
            <person name="Woyke T."/>
            <person name="Bristow J."/>
            <person name="Eisen J.A."/>
            <person name="Markowitz V."/>
            <person name="Hugenholtz P."/>
            <person name="Kyrpides N.C."/>
            <person name="Klenk H.P."/>
            <person name="Land M."/>
        </authorList>
    </citation>
    <scope>NUCLEOTIDE SEQUENCE [LARGE SCALE GENOMIC DNA]</scope>
    <source>
        <strain evidence="9">ATCC 33931 / DSM 2075 / LMG 7858 / VKM B-1802 / 2st14</strain>
    </source>
</reference>
<comment type="similarity">
    <text evidence="1">Belongs to the vitamin-B12 dependent methionine synthase family.</text>
</comment>
<evidence type="ECO:0000313" key="9">
    <source>
        <dbReference type="Proteomes" id="UP000009047"/>
    </source>
</evidence>
<dbReference type="InterPro" id="IPR011005">
    <property type="entry name" value="Dihydropteroate_synth-like_sf"/>
</dbReference>
<dbReference type="STRING" id="644282.Deba_1649"/>
<dbReference type="GO" id="GO:0046653">
    <property type="term" value="P:tetrahydrofolate metabolic process"/>
    <property type="evidence" value="ECO:0007669"/>
    <property type="project" value="TreeGrafter"/>
</dbReference>
<dbReference type="NCBIfam" id="NF005719">
    <property type="entry name" value="PRK07535.1"/>
    <property type="match status" value="1"/>
</dbReference>
<evidence type="ECO:0000256" key="1">
    <source>
        <dbReference type="ARBA" id="ARBA00010398"/>
    </source>
</evidence>
<dbReference type="Pfam" id="PF00809">
    <property type="entry name" value="Pterin_bind"/>
    <property type="match status" value="1"/>
</dbReference>
<evidence type="ECO:0000259" key="7">
    <source>
        <dbReference type="PROSITE" id="PS50972"/>
    </source>
</evidence>
<dbReference type="SUPFAM" id="SSF51717">
    <property type="entry name" value="Dihydropteroate synthetase-like"/>
    <property type="match status" value="1"/>
</dbReference>
<keyword evidence="4" id="KW-0808">Transferase</keyword>
<name>E1QHH4_DESB2</name>
<organism evidence="8 9">
    <name type="scientific">Desulfarculus baarsii (strain ATCC 33931 / DSM 2075 / LMG 7858 / VKM B-1802 / 2st14)</name>
    <dbReference type="NCBI Taxonomy" id="644282"/>
    <lineage>
        <taxon>Bacteria</taxon>
        <taxon>Pseudomonadati</taxon>
        <taxon>Thermodesulfobacteriota</taxon>
        <taxon>Desulfarculia</taxon>
        <taxon>Desulfarculales</taxon>
        <taxon>Desulfarculaceae</taxon>
        <taxon>Desulfarculus</taxon>
    </lineage>
</organism>
<dbReference type="InterPro" id="IPR050554">
    <property type="entry name" value="Met_Synthase/Corrinoid"/>
</dbReference>
<dbReference type="InterPro" id="IPR000489">
    <property type="entry name" value="Pterin-binding_dom"/>
</dbReference>
<dbReference type="GO" id="GO:0005829">
    <property type="term" value="C:cytosol"/>
    <property type="evidence" value="ECO:0007669"/>
    <property type="project" value="TreeGrafter"/>
</dbReference>
<keyword evidence="3" id="KW-0846">Cobalamin</keyword>
<accession>E1QHH4</accession>
<keyword evidence="2" id="KW-0489">Methyltransferase</keyword>